<accession>A0A1N7KSI2</accession>
<evidence type="ECO:0000313" key="1">
    <source>
        <dbReference type="EMBL" id="SIS64524.1"/>
    </source>
</evidence>
<dbReference type="PANTHER" id="PTHR48100">
    <property type="entry name" value="BROAD-SPECIFICITY PHOSPHATASE YOR283W-RELATED"/>
    <property type="match status" value="1"/>
</dbReference>
<keyword evidence="2" id="KW-1185">Reference proteome</keyword>
<dbReference type="STRING" id="570947.SAMN05421687_11721"/>
<dbReference type="RefSeq" id="WP_076560777.1">
    <property type="nucleotide sequence ID" value="NZ_FTOC01000017.1"/>
</dbReference>
<evidence type="ECO:0000313" key="2">
    <source>
        <dbReference type="Proteomes" id="UP000187608"/>
    </source>
</evidence>
<dbReference type="GO" id="GO:0016791">
    <property type="term" value="F:phosphatase activity"/>
    <property type="evidence" value="ECO:0007669"/>
    <property type="project" value="TreeGrafter"/>
</dbReference>
<name>A0A1N7KSI2_9BACI</name>
<dbReference type="Gene3D" id="3.40.50.1240">
    <property type="entry name" value="Phosphoglycerate mutase-like"/>
    <property type="match status" value="1"/>
</dbReference>
<dbReference type="Pfam" id="PF00300">
    <property type="entry name" value="His_Phos_1"/>
    <property type="match status" value="1"/>
</dbReference>
<dbReference type="GO" id="GO:0005737">
    <property type="term" value="C:cytoplasm"/>
    <property type="evidence" value="ECO:0007669"/>
    <property type="project" value="TreeGrafter"/>
</dbReference>
<dbReference type="SUPFAM" id="SSF53254">
    <property type="entry name" value="Phosphoglycerate mutase-like"/>
    <property type="match status" value="1"/>
</dbReference>
<dbReference type="InterPro" id="IPR013078">
    <property type="entry name" value="His_Pase_superF_clade-1"/>
</dbReference>
<sequence>MEIVFIRHGQGEHTLNVPKSLYISDPSLTEEGINQAEALKEELSLTDKDVILASPTLRTLHTASILCEEVQVKKLVSPLVAPRMFPQLPEGKTLPCDEILSKEEIADRFPDFHLHEGLHDDLWKFGINTMPTRKFKVMAEEFIKACEQINMNYKVHIVSHDGTITSLREVITGRTLTREDFPKETGWLSVNY</sequence>
<dbReference type="InterPro" id="IPR029033">
    <property type="entry name" value="His_PPase_superfam"/>
</dbReference>
<dbReference type="EMBL" id="FTOC01000017">
    <property type="protein sequence ID" value="SIS64524.1"/>
    <property type="molecule type" value="Genomic_DNA"/>
</dbReference>
<reference evidence="2" key="1">
    <citation type="submission" date="2017-01" db="EMBL/GenBank/DDBJ databases">
        <authorList>
            <person name="Varghese N."/>
            <person name="Submissions S."/>
        </authorList>
    </citation>
    <scope>NUCLEOTIDE SEQUENCE [LARGE SCALE GENOMIC DNA]</scope>
    <source>
        <strain evidence="2">DSM 23127</strain>
    </source>
</reference>
<dbReference type="CDD" id="cd07067">
    <property type="entry name" value="HP_PGM_like"/>
    <property type="match status" value="1"/>
</dbReference>
<dbReference type="OrthoDB" id="2435937at2"/>
<proteinExistence type="predicted"/>
<protein>
    <submittedName>
        <fullName evidence="1">Broad specificity phosphatase PhoE</fullName>
    </submittedName>
</protein>
<gene>
    <name evidence="1" type="ORF">SAMN05421687_11721</name>
</gene>
<dbReference type="Proteomes" id="UP000187608">
    <property type="component" value="Unassembled WGS sequence"/>
</dbReference>
<dbReference type="PANTHER" id="PTHR48100:SF1">
    <property type="entry name" value="HISTIDINE PHOSPHATASE FAMILY PROTEIN-RELATED"/>
    <property type="match status" value="1"/>
</dbReference>
<dbReference type="SMART" id="SM00855">
    <property type="entry name" value="PGAM"/>
    <property type="match status" value="1"/>
</dbReference>
<dbReference type="InterPro" id="IPR050275">
    <property type="entry name" value="PGM_Phosphatase"/>
</dbReference>
<organism evidence="1 2">
    <name type="scientific">Salimicrobium flavidum</name>
    <dbReference type="NCBI Taxonomy" id="570947"/>
    <lineage>
        <taxon>Bacteria</taxon>
        <taxon>Bacillati</taxon>
        <taxon>Bacillota</taxon>
        <taxon>Bacilli</taxon>
        <taxon>Bacillales</taxon>
        <taxon>Bacillaceae</taxon>
        <taxon>Salimicrobium</taxon>
    </lineage>
</organism>
<dbReference type="AlphaFoldDB" id="A0A1N7KSI2"/>